<evidence type="ECO:0000313" key="3">
    <source>
        <dbReference type="Proteomes" id="UP000034736"/>
    </source>
</evidence>
<feature type="transmembrane region" description="Helical" evidence="1">
    <location>
        <begin position="9"/>
        <end position="27"/>
    </location>
</feature>
<name>A0A0G1H4M8_9BACT</name>
<keyword evidence="1" id="KW-1133">Transmembrane helix</keyword>
<accession>A0A0G1H4M8</accession>
<gene>
    <name evidence="2" type="ORF">UW30_C0005G0029</name>
</gene>
<comment type="caution">
    <text evidence="2">The sequence shown here is derived from an EMBL/GenBank/DDBJ whole genome shotgun (WGS) entry which is preliminary data.</text>
</comment>
<feature type="transmembrane region" description="Helical" evidence="1">
    <location>
        <begin position="79"/>
        <end position="100"/>
    </location>
</feature>
<organism evidence="2 3">
    <name type="scientific">Candidatus Giovannonibacteria bacterium GW2011_GWA2_44_13b</name>
    <dbReference type="NCBI Taxonomy" id="1618647"/>
    <lineage>
        <taxon>Bacteria</taxon>
        <taxon>Candidatus Giovannoniibacteriota</taxon>
    </lineage>
</organism>
<protein>
    <submittedName>
        <fullName evidence="2">Uncharacterized protein</fullName>
    </submittedName>
</protein>
<evidence type="ECO:0000256" key="1">
    <source>
        <dbReference type="SAM" id="Phobius"/>
    </source>
</evidence>
<proteinExistence type="predicted"/>
<dbReference type="STRING" id="1618647.UW30_C0005G0029"/>
<dbReference type="Proteomes" id="UP000034736">
    <property type="component" value="Unassembled WGS sequence"/>
</dbReference>
<keyword evidence="1" id="KW-0472">Membrane</keyword>
<dbReference type="AlphaFoldDB" id="A0A0G1H4M8"/>
<keyword evidence="1" id="KW-0812">Transmembrane</keyword>
<dbReference type="EMBL" id="LCHU01000005">
    <property type="protein sequence ID" value="KKT41715.1"/>
    <property type="molecule type" value="Genomic_DNA"/>
</dbReference>
<reference evidence="2 3" key="1">
    <citation type="journal article" date="2015" name="Nature">
        <title>rRNA introns, odd ribosomes, and small enigmatic genomes across a large radiation of phyla.</title>
        <authorList>
            <person name="Brown C.T."/>
            <person name="Hug L.A."/>
            <person name="Thomas B.C."/>
            <person name="Sharon I."/>
            <person name="Castelle C.J."/>
            <person name="Singh A."/>
            <person name="Wilkins M.J."/>
            <person name="Williams K.H."/>
            <person name="Banfield J.F."/>
        </authorList>
    </citation>
    <scope>NUCLEOTIDE SEQUENCE [LARGE SCALE GENOMIC DNA]</scope>
</reference>
<evidence type="ECO:0000313" key="2">
    <source>
        <dbReference type="EMBL" id="KKT41715.1"/>
    </source>
</evidence>
<sequence>MRNLLRSRSFLIFISVVFVALYLYGGYLTANSFDRYCITDLPEYKMTEGYKLISFGGVLAVKCESGSKHLSVRAYNSLYAFWPFIALPSVIVEVPCYFFFQGGIGRLKDVVSDMF</sequence>